<dbReference type="InterPro" id="IPR029058">
    <property type="entry name" value="AB_hydrolase_fold"/>
</dbReference>
<evidence type="ECO:0000259" key="1">
    <source>
        <dbReference type="Pfam" id="PF12697"/>
    </source>
</evidence>
<dbReference type="RefSeq" id="WP_070933194.1">
    <property type="nucleotide sequence ID" value="NZ_MIPT01000001.1"/>
</dbReference>
<dbReference type="EC" id="3.1.1.10" evidence="2"/>
<comment type="caution">
    <text evidence="2">The sequence shown here is derived from an EMBL/GenBank/DDBJ whole genome shotgun (WGS) entry which is preliminary data.</text>
</comment>
<dbReference type="SUPFAM" id="SSF53474">
    <property type="entry name" value="alpha/beta-Hydrolases"/>
    <property type="match status" value="1"/>
</dbReference>
<dbReference type="Pfam" id="PF12697">
    <property type="entry name" value="Abhydrolase_6"/>
    <property type="match status" value="1"/>
</dbReference>
<sequence>MSEMDLPERISFRGHGGIALAADVRGPAAGRPVLLLHGGGQTRRAWDATADVLAKRGFRCTTLDLRGHGESAWSPDGIYRLELFAEDVRHVIREIGGAPILIGASLGGLSSMLACGEEPRAPLSALVLVDIVPRLERSGGDHVVGFMRGTKDGFDSLEQAAEAIAAYLPHRPRPRSLDGLAKNLRRGEDDRYYWRWDPAFVRPRDDWDPEATNRRLSAALQTVDAPILLVRGTRSEVVSEESLRDFKALRPDAEIAEIADARHMVAGDDNDAFLTAIIAFVARRAEAGEARHG</sequence>
<proteinExistence type="predicted"/>
<dbReference type="AlphaFoldDB" id="A0A1S1HAS5"/>
<dbReference type="GO" id="GO:0050357">
    <property type="term" value="F:tropinesterase activity"/>
    <property type="evidence" value="ECO:0007669"/>
    <property type="project" value="UniProtKB-EC"/>
</dbReference>
<keyword evidence="2" id="KW-0378">Hydrolase</keyword>
<dbReference type="InterPro" id="IPR000073">
    <property type="entry name" value="AB_hydrolase_1"/>
</dbReference>
<dbReference type="Proteomes" id="UP000179467">
    <property type="component" value="Unassembled WGS sequence"/>
</dbReference>
<dbReference type="PANTHER" id="PTHR43194">
    <property type="entry name" value="HYDROLASE ALPHA/BETA FOLD FAMILY"/>
    <property type="match status" value="1"/>
</dbReference>
<accession>A0A1S1HAS5</accession>
<dbReference type="PANTHER" id="PTHR43194:SF2">
    <property type="entry name" value="PEROXISOMAL MEMBRANE PROTEIN LPX1"/>
    <property type="match status" value="1"/>
</dbReference>
<feature type="domain" description="AB hydrolase-1" evidence="1">
    <location>
        <begin position="33"/>
        <end position="274"/>
    </location>
</feature>
<dbReference type="InterPro" id="IPR050228">
    <property type="entry name" value="Carboxylesterase_BioH"/>
</dbReference>
<reference evidence="2 3" key="1">
    <citation type="submission" date="2016-09" db="EMBL/GenBank/DDBJ databases">
        <title>Metabolic pathway, cell adaptation mechanisms and a novel monoxygenase revealed through proteogenomic-transcription analysis of a Sphingomonas haloaromaticamans strain degrading the fungicide ortho-phenylphenol.</title>
        <authorList>
            <person name="Perruchon C."/>
            <person name="Papadopoulou E.S."/>
            <person name="Rousidou C."/>
            <person name="Vasileiadis S."/>
            <person name="Tanou G."/>
            <person name="Amoutzias G."/>
            <person name="Molassiotis A."/>
            <person name="Karpouzas D.G."/>
        </authorList>
    </citation>
    <scope>NUCLEOTIDE SEQUENCE [LARGE SCALE GENOMIC DNA]</scope>
    <source>
        <strain evidence="2 3">P3</strain>
    </source>
</reference>
<keyword evidence="3" id="KW-1185">Reference proteome</keyword>
<name>A0A1S1HAS5_9SPHN</name>
<organism evidence="2 3">
    <name type="scientific">Edaphosphingomonas haloaromaticamans</name>
    <dbReference type="NCBI Taxonomy" id="653954"/>
    <lineage>
        <taxon>Bacteria</taxon>
        <taxon>Pseudomonadati</taxon>
        <taxon>Pseudomonadota</taxon>
        <taxon>Alphaproteobacteria</taxon>
        <taxon>Sphingomonadales</taxon>
        <taxon>Rhizorhabdaceae</taxon>
        <taxon>Edaphosphingomonas</taxon>
    </lineage>
</organism>
<protein>
    <submittedName>
        <fullName evidence="2">Tropinesterase</fullName>
        <ecNumber evidence="2">3.1.1.10</ecNumber>
    </submittedName>
</protein>
<dbReference type="Gene3D" id="3.40.50.1820">
    <property type="entry name" value="alpha/beta hydrolase"/>
    <property type="match status" value="1"/>
</dbReference>
<evidence type="ECO:0000313" key="3">
    <source>
        <dbReference type="Proteomes" id="UP000179467"/>
    </source>
</evidence>
<gene>
    <name evidence="2" type="ORF">BHE75_01304</name>
</gene>
<evidence type="ECO:0000313" key="2">
    <source>
        <dbReference type="EMBL" id="OHT19319.1"/>
    </source>
</evidence>
<dbReference type="EMBL" id="MIPT01000001">
    <property type="protein sequence ID" value="OHT19319.1"/>
    <property type="molecule type" value="Genomic_DNA"/>
</dbReference>